<accession>A0AB32TUW3</accession>
<evidence type="ECO:0000313" key="11">
    <source>
        <dbReference type="ZFIN" id="ZDB-GENE-070410-42"/>
    </source>
</evidence>
<evidence type="ECO:0000256" key="6">
    <source>
        <dbReference type="SAM" id="MobiDB-lite"/>
    </source>
</evidence>
<evidence type="ECO:0000313" key="10">
    <source>
        <dbReference type="RefSeq" id="XP_068077142.1"/>
    </source>
</evidence>
<organism evidence="8 9">
    <name type="scientific">Danio rerio</name>
    <name type="common">Zebrafish</name>
    <name type="synonym">Brachydanio rerio</name>
    <dbReference type="NCBI Taxonomy" id="7955"/>
    <lineage>
        <taxon>Eukaryota</taxon>
        <taxon>Metazoa</taxon>
        <taxon>Chordata</taxon>
        <taxon>Craniata</taxon>
        <taxon>Vertebrata</taxon>
        <taxon>Euteleostomi</taxon>
        <taxon>Actinopterygii</taxon>
        <taxon>Neopterygii</taxon>
        <taxon>Teleostei</taxon>
        <taxon>Ostariophysi</taxon>
        <taxon>Cypriniformes</taxon>
        <taxon>Danionidae</taxon>
        <taxon>Danioninae</taxon>
        <taxon>Danio</taxon>
    </lineage>
</organism>
<reference evidence="9 10" key="2">
    <citation type="submission" date="2025-04" db="UniProtKB">
        <authorList>
            <consortium name="RefSeq"/>
        </authorList>
    </citation>
    <scope>IDENTIFICATION</scope>
    <source>
        <strain evidence="9 10">Tuebingen</strain>
    </source>
</reference>
<dbReference type="GO" id="GO:0003700">
    <property type="term" value="F:DNA-binding transcription factor activity"/>
    <property type="evidence" value="ECO:0007669"/>
    <property type="project" value="InterPro"/>
</dbReference>
<dbReference type="InterPro" id="IPR036390">
    <property type="entry name" value="WH_DNA-bd_sf"/>
</dbReference>
<dbReference type="SMART" id="SM00415">
    <property type="entry name" value="HSF"/>
    <property type="match status" value="1"/>
</dbReference>
<keyword evidence="9 10" id="KW-0346">Stress response</keyword>
<evidence type="ECO:0000256" key="2">
    <source>
        <dbReference type="ARBA" id="ARBA00006403"/>
    </source>
</evidence>
<feature type="domain" description="HSF-type DNA-binding" evidence="7">
    <location>
        <begin position="15"/>
        <end position="120"/>
    </location>
</feature>
<keyword evidence="3" id="KW-0238">DNA-binding</keyword>
<dbReference type="PANTHER" id="PTHR10015">
    <property type="entry name" value="HEAT SHOCK TRANSCRIPTION FACTOR"/>
    <property type="match status" value="1"/>
</dbReference>
<evidence type="ECO:0000256" key="4">
    <source>
        <dbReference type="ARBA" id="ARBA00023242"/>
    </source>
</evidence>
<dbReference type="Proteomes" id="UP000000437">
    <property type="component" value="Chromosome 5"/>
</dbReference>
<keyword evidence="8" id="KW-1185">Reference proteome</keyword>
<keyword evidence="4" id="KW-0539">Nucleus</keyword>
<sequence>MAMDCDYSLLNVNINYHNFPAKLWRLTNNPQNSSVFWSPTGESLIVDQQQFEVDLLTPIKLDNKPFKTSNFTSFIRQLNLYGFKKIFDGSPRDKHRNRHHFYNPNFRRGQPELLVHLKRLTLSKKTKTKIGEKESCRPLSRGQQKTQRNPAEENRGSAQLSGGAAHQQPEYEQSPMTGHSWIFPCADASSFYSNTGLPLSVYPYSSMPVGPHSGPAFLFPQDIPHHLSYPAGLYSPVCQCCTHTQADQAGGNQTSHLSYSHYAYYPQNYSVSHQQSSFQPTNWPVHHVSEQRGDMNLDRAFRMVDDFQGLSNVRIVQVGPPVKPQLISNPPLYTIPSAPKAQSVSLQSIETMTFSPPKDTDTYEDHSQIKADLESLEQLKDGGLSFKVTIENVKEENIRNELQINTHRSSFWTDSDF</sequence>
<dbReference type="AlphaFoldDB" id="A0AB32TUW3"/>
<dbReference type="AGR" id="ZFIN:ZDB-GENE-070410-42"/>
<dbReference type="RefSeq" id="XP_068077142.1">
    <property type="nucleotide sequence ID" value="XM_068221041.1"/>
</dbReference>
<dbReference type="PANTHER" id="PTHR10015:SF278">
    <property type="entry name" value="HEAT SHOCK FACTOR PROTEIN 5"/>
    <property type="match status" value="1"/>
</dbReference>
<reference evidence="8" key="1">
    <citation type="journal article" date="2013" name="Nature">
        <title>The zebrafish reference genome sequence and its relationship to the human genome.</title>
        <authorList>
            <consortium name="Genome Reference Consortium Zebrafish"/>
            <person name="Howe K."/>
            <person name="Clark M.D."/>
            <person name="Torroja C.F."/>
            <person name="Torrance J."/>
            <person name="Berthelot C."/>
            <person name="Muffato M."/>
            <person name="Collins J.E."/>
            <person name="Humphray S."/>
            <person name="McLaren K."/>
            <person name="Matthews L."/>
            <person name="McLaren S."/>
            <person name="Sealy I."/>
            <person name="Caccamo M."/>
            <person name="Churcher C."/>
            <person name="Scott C."/>
            <person name="Barrett J.C."/>
            <person name="Koch R."/>
            <person name="Rauch G.J."/>
            <person name="White S."/>
            <person name="Chow W."/>
            <person name="Kilian B."/>
            <person name="Quintais L.T."/>
            <person name="Guerra-Assuncao J.A."/>
            <person name="Zhou Y."/>
            <person name="Gu Y."/>
            <person name="Yen J."/>
            <person name="Vogel J.H."/>
            <person name="Eyre T."/>
            <person name="Redmond S."/>
            <person name="Banerjee R."/>
            <person name="Chi J."/>
            <person name="Fu B."/>
            <person name="Langley E."/>
            <person name="Maguire S.F."/>
            <person name="Laird G.K."/>
            <person name="Lloyd D."/>
            <person name="Kenyon E."/>
            <person name="Donaldson S."/>
            <person name="Sehra H."/>
            <person name="Almeida-King J."/>
            <person name="Loveland J."/>
            <person name="Trevanion S."/>
            <person name="Jones M."/>
            <person name="Quail M."/>
            <person name="Willey D."/>
            <person name="Hunt A."/>
            <person name="Burton J."/>
            <person name="Sims S."/>
            <person name="McLay K."/>
            <person name="Plumb B."/>
            <person name="Davis J."/>
            <person name="Clee C."/>
            <person name="Oliver K."/>
            <person name="Clark R."/>
            <person name="Riddle C."/>
            <person name="Elliot D."/>
            <person name="Eliott D."/>
            <person name="Threadgold G."/>
            <person name="Harden G."/>
            <person name="Ware D."/>
            <person name="Begum S."/>
            <person name="Mortimore B."/>
            <person name="Mortimer B."/>
            <person name="Kerry G."/>
            <person name="Heath P."/>
            <person name="Phillimore B."/>
            <person name="Tracey A."/>
            <person name="Corby N."/>
            <person name="Dunn M."/>
            <person name="Johnson C."/>
            <person name="Wood J."/>
            <person name="Clark S."/>
            <person name="Pelan S."/>
            <person name="Griffiths G."/>
            <person name="Smith M."/>
            <person name="Glithero R."/>
            <person name="Howden P."/>
            <person name="Barker N."/>
            <person name="Lloyd C."/>
            <person name="Stevens C."/>
            <person name="Harley J."/>
            <person name="Holt K."/>
            <person name="Panagiotidis G."/>
            <person name="Lovell J."/>
            <person name="Beasley H."/>
            <person name="Henderson C."/>
            <person name="Gordon D."/>
            <person name="Auger K."/>
            <person name="Wright D."/>
            <person name="Collins J."/>
            <person name="Raisen C."/>
            <person name="Dyer L."/>
            <person name="Leung K."/>
            <person name="Robertson L."/>
            <person name="Ambridge K."/>
            <person name="Leongamornlert D."/>
            <person name="McGuire S."/>
            <person name="Gilderthorp R."/>
            <person name="Griffiths C."/>
            <person name="Manthravadi D."/>
            <person name="Nichol S."/>
            <person name="Barker G."/>
            <person name="Whitehead S."/>
            <person name="Kay M."/>
            <person name="Brown J."/>
            <person name="Murnane C."/>
            <person name="Gray E."/>
            <person name="Humphries M."/>
            <person name="Sycamore N."/>
            <person name="Barker D."/>
            <person name="Saunders D."/>
            <person name="Wallis J."/>
            <person name="Babbage A."/>
            <person name="Hammond S."/>
            <person name="Mashreghi-Mohammadi M."/>
            <person name="Barr L."/>
            <person name="Martin S."/>
            <person name="Wray P."/>
            <person name="Ellington A."/>
            <person name="Matthews N."/>
            <person name="Ellwood M."/>
            <person name="Woodmansey R."/>
            <person name="Clark G."/>
            <person name="Cooper J."/>
            <person name="Cooper J."/>
            <person name="Tromans A."/>
            <person name="Grafham D."/>
            <person name="Skuce C."/>
            <person name="Pandian R."/>
            <person name="Andrews R."/>
            <person name="Harrison E."/>
            <person name="Kimberley A."/>
            <person name="Garnett J."/>
            <person name="Fosker N."/>
            <person name="Hall R."/>
            <person name="Garner P."/>
            <person name="Kelly D."/>
            <person name="Bird C."/>
            <person name="Palmer S."/>
            <person name="Gehring I."/>
            <person name="Berger A."/>
            <person name="Dooley C.M."/>
            <person name="Ersan-Urun Z."/>
            <person name="Eser C."/>
            <person name="Geiger H."/>
            <person name="Geisler M."/>
            <person name="Karotki L."/>
            <person name="Kirn A."/>
            <person name="Konantz J."/>
            <person name="Konantz M."/>
            <person name="Oberlander M."/>
            <person name="Rudolph-Geiger S."/>
            <person name="Teucke M."/>
            <person name="Lanz C."/>
            <person name="Raddatz G."/>
            <person name="Osoegawa K."/>
            <person name="Zhu B."/>
            <person name="Rapp A."/>
            <person name="Widaa S."/>
            <person name="Langford C."/>
            <person name="Yang F."/>
            <person name="Schuster S.C."/>
            <person name="Carter N.P."/>
            <person name="Harrow J."/>
            <person name="Ning Z."/>
            <person name="Herrero J."/>
            <person name="Searle S.M."/>
            <person name="Enright A."/>
            <person name="Geisler R."/>
            <person name="Plasterk R.H."/>
            <person name="Lee C."/>
            <person name="Westerfield M."/>
            <person name="de Jong P.J."/>
            <person name="Zon L.I."/>
            <person name="Postlethwait J.H."/>
            <person name="Nusslein-Volhard C."/>
            <person name="Hubbard T.J."/>
            <person name="Roest Crollius H."/>
            <person name="Rogers J."/>
            <person name="Stemple D.L."/>
        </authorList>
    </citation>
    <scope>NUCLEOTIDE SEQUENCE [LARGE SCALE GENOMIC DNA]</scope>
    <source>
        <strain evidence="8">Tuebingen</strain>
    </source>
</reference>
<proteinExistence type="inferred from homology"/>
<dbReference type="GO" id="GO:0007283">
    <property type="term" value="P:spermatogenesis"/>
    <property type="evidence" value="ECO:0000315"/>
    <property type="project" value="ZFIN"/>
</dbReference>
<dbReference type="ZFIN" id="ZDB-GENE-070410-42">
    <property type="gene designation" value="hsf5"/>
</dbReference>
<dbReference type="GO" id="GO:0005634">
    <property type="term" value="C:nucleus"/>
    <property type="evidence" value="ECO:0007669"/>
    <property type="project" value="UniProtKB-SubCell"/>
</dbReference>
<dbReference type="SUPFAM" id="SSF46785">
    <property type="entry name" value="Winged helix' DNA-binding domain"/>
    <property type="match status" value="1"/>
</dbReference>
<dbReference type="RefSeq" id="XP_068077141.1">
    <property type="nucleotide sequence ID" value="XM_068221040.1"/>
</dbReference>
<evidence type="ECO:0000256" key="1">
    <source>
        <dbReference type="ARBA" id="ARBA00004123"/>
    </source>
</evidence>
<dbReference type="GO" id="GO:0043565">
    <property type="term" value="F:sequence-specific DNA binding"/>
    <property type="evidence" value="ECO:0007669"/>
    <property type="project" value="InterPro"/>
</dbReference>
<comment type="similarity">
    <text evidence="2 5">Belongs to the HSF family.</text>
</comment>
<dbReference type="CTD" id="124535"/>
<dbReference type="InterPro" id="IPR000232">
    <property type="entry name" value="HSF_DNA-bd"/>
</dbReference>
<evidence type="ECO:0000256" key="5">
    <source>
        <dbReference type="RuleBase" id="RU004020"/>
    </source>
</evidence>
<comment type="subcellular location">
    <subcellularLocation>
        <location evidence="1">Nucleus</location>
    </subcellularLocation>
</comment>
<feature type="region of interest" description="Disordered" evidence="6">
    <location>
        <begin position="126"/>
        <end position="175"/>
    </location>
</feature>
<dbReference type="Gene3D" id="1.10.10.10">
    <property type="entry name" value="Winged helix-like DNA-binding domain superfamily/Winged helix DNA-binding domain"/>
    <property type="match status" value="1"/>
</dbReference>
<evidence type="ECO:0000313" key="9">
    <source>
        <dbReference type="RefSeq" id="XP_068077141.1"/>
    </source>
</evidence>
<evidence type="ECO:0000259" key="7">
    <source>
        <dbReference type="SMART" id="SM00415"/>
    </source>
</evidence>
<protein>
    <submittedName>
        <fullName evidence="9 10">Heat shock factor protein 5 isoform X1</fullName>
    </submittedName>
</protein>
<dbReference type="Pfam" id="PF00447">
    <property type="entry name" value="HSF_DNA-bind"/>
    <property type="match status" value="1"/>
</dbReference>
<evidence type="ECO:0000313" key="8">
    <source>
        <dbReference type="Proteomes" id="UP000000437"/>
    </source>
</evidence>
<dbReference type="GeneID" id="100004222"/>
<gene>
    <name evidence="9 10 11" type="primary">hsf5</name>
    <name evidence="9 10" type="synonym">zgc:162225</name>
</gene>
<name>A0AB32TUW3_DANRE</name>
<evidence type="ECO:0000256" key="3">
    <source>
        <dbReference type="ARBA" id="ARBA00023125"/>
    </source>
</evidence>
<dbReference type="InterPro" id="IPR036388">
    <property type="entry name" value="WH-like_DNA-bd_sf"/>
</dbReference>